<gene>
    <name evidence="2" type="ORF">PYW07_005870</name>
</gene>
<dbReference type="InterPro" id="IPR005055">
    <property type="entry name" value="A10/PebIII"/>
</dbReference>
<feature type="signal peptide" evidence="1">
    <location>
        <begin position="1"/>
        <end position="31"/>
    </location>
</feature>
<keyword evidence="3" id="KW-1185">Reference proteome</keyword>
<dbReference type="AlphaFoldDB" id="A0AAD7YK71"/>
<dbReference type="PANTHER" id="PTHR11257">
    <property type="entry name" value="CHEMOSENSORY PROTEIN-RELATED"/>
    <property type="match status" value="1"/>
</dbReference>
<proteinExistence type="predicted"/>
<comment type="caution">
    <text evidence="2">The sequence shown here is derived from an EMBL/GenBank/DDBJ whole genome shotgun (WGS) entry which is preliminary data.</text>
</comment>
<keyword evidence="1" id="KW-0732">Signal</keyword>
<reference evidence="2" key="1">
    <citation type="submission" date="2023-03" db="EMBL/GenBank/DDBJ databases">
        <title>Chromosome-level genomes of two armyworms, Mythimna separata and Mythimna loreyi, provide insights into the biosynthesis and reception of sex pheromones.</title>
        <authorList>
            <person name="Zhao H."/>
        </authorList>
    </citation>
    <scope>NUCLEOTIDE SEQUENCE</scope>
    <source>
        <strain evidence="2">BeijingLab</strain>
        <tissue evidence="2">Pupa</tissue>
    </source>
</reference>
<dbReference type="Proteomes" id="UP001231518">
    <property type="component" value="Chromosome 18"/>
</dbReference>
<dbReference type="Pfam" id="PF03392">
    <property type="entry name" value="OS-D"/>
    <property type="match status" value="1"/>
</dbReference>
<sequence>MIDLLQIAMNLLTMNALLIAVFALAVPTALAYDEKYDKIDVDKILGDDAMFTAYINCMLDKGECTQEHSADFRKLLPEVIATSCAKCNAIQKQNVRKTVKALSEKRPDDFVAFRAKFDPKGEYEKDFTAFVMGTD</sequence>
<name>A0AAD7YK71_MYTSE</name>
<protein>
    <submittedName>
        <fullName evidence="2">Uncharacterized protein</fullName>
    </submittedName>
</protein>
<feature type="chain" id="PRO_5042087759" evidence="1">
    <location>
        <begin position="32"/>
        <end position="135"/>
    </location>
</feature>
<dbReference type="SUPFAM" id="SSF100910">
    <property type="entry name" value="Chemosensory protein Csp2"/>
    <property type="match status" value="1"/>
</dbReference>
<organism evidence="2 3">
    <name type="scientific">Mythimna separata</name>
    <name type="common">Oriental armyworm</name>
    <name type="synonym">Pseudaletia separata</name>
    <dbReference type="NCBI Taxonomy" id="271217"/>
    <lineage>
        <taxon>Eukaryota</taxon>
        <taxon>Metazoa</taxon>
        <taxon>Ecdysozoa</taxon>
        <taxon>Arthropoda</taxon>
        <taxon>Hexapoda</taxon>
        <taxon>Insecta</taxon>
        <taxon>Pterygota</taxon>
        <taxon>Neoptera</taxon>
        <taxon>Endopterygota</taxon>
        <taxon>Lepidoptera</taxon>
        <taxon>Glossata</taxon>
        <taxon>Ditrysia</taxon>
        <taxon>Noctuoidea</taxon>
        <taxon>Noctuidae</taxon>
        <taxon>Noctuinae</taxon>
        <taxon>Hadenini</taxon>
        <taxon>Mythimna</taxon>
    </lineage>
</organism>
<evidence type="ECO:0000313" key="3">
    <source>
        <dbReference type="Proteomes" id="UP001231518"/>
    </source>
</evidence>
<accession>A0AAD7YK71</accession>
<dbReference type="InterPro" id="IPR036682">
    <property type="entry name" value="OS_D_A10/PebIII_sf"/>
</dbReference>
<dbReference type="Gene3D" id="1.10.2080.10">
    <property type="entry name" value="Insect odorant-binding protein A10/Ejaculatory bulb-specific protein 3"/>
    <property type="match status" value="1"/>
</dbReference>
<dbReference type="PANTHER" id="PTHR11257:SF13">
    <property type="entry name" value="GEO07322P1"/>
    <property type="match status" value="1"/>
</dbReference>
<evidence type="ECO:0000256" key="1">
    <source>
        <dbReference type="SAM" id="SignalP"/>
    </source>
</evidence>
<evidence type="ECO:0000313" key="2">
    <source>
        <dbReference type="EMBL" id="KAJ8717940.1"/>
    </source>
</evidence>
<dbReference type="EMBL" id="JARGEI010000016">
    <property type="protein sequence ID" value="KAJ8717940.1"/>
    <property type="molecule type" value="Genomic_DNA"/>
</dbReference>